<reference evidence="2" key="1">
    <citation type="submission" date="2021-01" db="EMBL/GenBank/DDBJ databases">
        <authorList>
            <consortium name="Genoscope - CEA"/>
            <person name="William W."/>
        </authorList>
    </citation>
    <scope>NUCLEOTIDE SEQUENCE</scope>
</reference>
<dbReference type="Proteomes" id="UP001295469">
    <property type="component" value="Chromosome C04"/>
</dbReference>
<organism evidence="2">
    <name type="scientific">Brassica napus</name>
    <name type="common">Rape</name>
    <dbReference type="NCBI Taxonomy" id="3708"/>
    <lineage>
        <taxon>Eukaryota</taxon>
        <taxon>Viridiplantae</taxon>
        <taxon>Streptophyta</taxon>
        <taxon>Embryophyta</taxon>
        <taxon>Tracheophyta</taxon>
        <taxon>Spermatophyta</taxon>
        <taxon>Magnoliopsida</taxon>
        <taxon>eudicotyledons</taxon>
        <taxon>Gunneridae</taxon>
        <taxon>Pentapetalae</taxon>
        <taxon>rosids</taxon>
        <taxon>malvids</taxon>
        <taxon>Brassicales</taxon>
        <taxon>Brassicaceae</taxon>
        <taxon>Brassiceae</taxon>
        <taxon>Brassica</taxon>
    </lineage>
</organism>
<feature type="compositionally biased region" description="Polar residues" evidence="1">
    <location>
        <begin position="1"/>
        <end position="11"/>
    </location>
</feature>
<accession>A0A816JXC4</accession>
<evidence type="ECO:0000256" key="1">
    <source>
        <dbReference type="SAM" id="MobiDB-lite"/>
    </source>
</evidence>
<dbReference type="EMBL" id="HG994368">
    <property type="protein sequence ID" value="CAF1870117.1"/>
    <property type="molecule type" value="Genomic_DNA"/>
</dbReference>
<gene>
    <name evidence="2" type="ORF">DARMORV10_C04P68320.1</name>
</gene>
<sequence>MQKPNTHTHTNKQADLKNQDPLFITTTKTRQHAIKSI</sequence>
<dbReference type="AlphaFoldDB" id="A0A816JXC4"/>
<evidence type="ECO:0000313" key="2">
    <source>
        <dbReference type="EMBL" id="CAF1870117.1"/>
    </source>
</evidence>
<name>A0A816JXC4_BRANA</name>
<protein>
    <submittedName>
        <fullName evidence="2">(rape) hypothetical protein</fullName>
    </submittedName>
</protein>
<feature type="region of interest" description="Disordered" evidence="1">
    <location>
        <begin position="1"/>
        <end position="37"/>
    </location>
</feature>
<proteinExistence type="predicted"/>